<dbReference type="EMBL" id="MU273521">
    <property type="protein sequence ID" value="KAI0033386.1"/>
    <property type="molecule type" value="Genomic_DNA"/>
</dbReference>
<keyword evidence="2" id="KW-1185">Reference proteome</keyword>
<comment type="caution">
    <text evidence="1">The sequence shown here is derived from an EMBL/GenBank/DDBJ whole genome shotgun (WGS) entry which is preliminary data.</text>
</comment>
<gene>
    <name evidence="1" type="ORF">K488DRAFT_77937</name>
</gene>
<accession>A0ACB8QNF1</accession>
<proteinExistence type="predicted"/>
<evidence type="ECO:0000313" key="1">
    <source>
        <dbReference type="EMBL" id="KAI0033386.1"/>
    </source>
</evidence>
<reference evidence="1" key="1">
    <citation type="submission" date="2021-02" db="EMBL/GenBank/DDBJ databases">
        <authorList>
            <consortium name="DOE Joint Genome Institute"/>
            <person name="Ahrendt S."/>
            <person name="Looney B.P."/>
            <person name="Miyauchi S."/>
            <person name="Morin E."/>
            <person name="Drula E."/>
            <person name="Courty P.E."/>
            <person name="Chicoki N."/>
            <person name="Fauchery L."/>
            <person name="Kohler A."/>
            <person name="Kuo A."/>
            <person name="Labutti K."/>
            <person name="Pangilinan J."/>
            <person name="Lipzen A."/>
            <person name="Riley R."/>
            <person name="Andreopoulos W."/>
            <person name="He G."/>
            <person name="Johnson J."/>
            <person name="Barry K.W."/>
            <person name="Grigoriev I.V."/>
            <person name="Nagy L."/>
            <person name="Hibbett D."/>
            <person name="Henrissat B."/>
            <person name="Matheny P.B."/>
            <person name="Labbe J."/>
            <person name="Martin F."/>
        </authorList>
    </citation>
    <scope>NUCLEOTIDE SEQUENCE</scope>
    <source>
        <strain evidence="1">EC-137</strain>
    </source>
</reference>
<evidence type="ECO:0000313" key="2">
    <source>
        <dbReference type="Proteomes" id="UP000814128"/>
    </source>
</evidence>
<dbReference type="Proteomes" id="UP000814128">
    <property type="component" value="Unassembled WGS sequence"/>
</dbReference>
<sequence length="1091" mass="118748">MPRMVVVVSEAGLIFLQSYVQGLHALLVQSTANDTLQLKAATAQLNREYYKNPACIPALATILSQSPEAPVRQLAAVELRKRIAQHNGDLWLAVAQQDRISIKANLPNVIVNEPQNLVRHSTARVVAAIAGIEIEQGTWPELLPWLRDICMSATAAHREIGVFILYSVLETIIDDLQSQLGQFLELFGKLLQDPESDEVRVTTVRALGIIAQYIDADDKDQIKMFQTIVPAMLQVIQKTLELGNSEGAKHVFDVFETMLILEAPLLGNHIPQFVEFLLQWGANGNLDDELRVLALNALTWTVQYKKSKIQAQNLGPAMLQGLLPITTEPEAEDADDDAPSRSALRIIDALATNLPPAQVFPALRELLQTYFASPDANYRRGGMLALGIVVEGCSEYMTPLMPQVWPIIDVGLQDSDPSVRKATCIAVSCLCEWVEEEAAKRHAVLVPAIMQLVDDPATQRQACTALDGLLEILQDAIGNYLQLIMERLSGLLESAPTSVKTVVVGAIGSAAHAAKSGFLPYFQPTMERVKHFLVLTGEGEEQDLRGIAMDAVGTFAEAVGKEVFRPYFPDLMQQAFKGIEMGSARLRECSFLFFGVMARVYGDEFAPWLPQVVPALIQSCKLEESGKEATGRSHDACSAFSTSGTSAADPITVIDGETTTEIEDVDIDKLLDVNSAIAVEKEIAADTMGTLFAATGNHFLQFVEPCTLELVSLLPHYYEGIRKSATDSLLEIIRTFSDLTNPAEWHPGPPSEQPELEQHVKQLIGHAIPALLEMYETEDNKQVAAAFCAGIAETTNKIGPRFVEEYLDQLCTIAVQILDQKALCQQDPDQDETDETPEDSAEYDSVLISAAGDLVAALANALGATFAQAFDTFFPRITKFYKKSRSLTDRSAAIGCLAEIISGLGGAVTKWTEPLLDLFYRALADSDAEVQSNAAFATGLLVEHSEMDLAPQYMPVLGALHPLFEVPEGASPAKFNARDNAAGAVSRLIVKNAGALPLEQVLPVLFSALPLRNDFLENTPVFRAIFHLFKANPAVLAPFLDGLLGVFAHVLDPSRPEQVGEETRAELIRLIGAINAEKPIAVQAAGLGAFV</sequence>
<organism evidence="1 2">
    <name type="scientific">Vararia minispora EC-137</name>
    <dbReference type="NCBI Taxonomy" id="1314806"/>
    <lineage>
        <taxon>Eukaryota</taxon>
        <taxon>Fungi</taxon>
        <taxon>Dikarya</taxon>
        <taxon>Basidiomycota</taxon>
        <taxon>Agaricomycotina</taxon>
        <taxon>Agaricomycetes</taxon>
        <taxon>Russulales</taxon>
        <taxon>Lachnocladiaceae</taxon>
        <taxon>Vararia</taxon>
    </lineage>
</organism>
<protein>
    <submittedName>
        <fullName evidence="1">Armadillo-type protein</fullName>
    </submittedName>
</protein>
<reference evidence="1" key="2">
    <citation type="journal article" date="2022" name="New Phytol.">
        <title>Evolutionary transition to the ectomycorrhizal habit in the genomes of a hyperdiverse lineage of mushroom-forming fungi.</title>
        <authorList>
            <person name="Looney B."/>
            <person name="Miyauchi S."/>
            <person name="Morin E."/>
            <person name="Drula E."/>
            <person name="Courty P.E."/>
            <person name="Kohler A."/>
            <person name="Kuo A."/>
            <person name="LaButti K."/>
            <person name="Pangilinan J."/>
            <person name="Lipzen A."/>
            <person name="Riley R."/>
            <person name="Andreopoulos W."/>
            <person name="He G."/>
            <person name="Johnson J."/>
            <person name="Nolan M."/>
            <person name="Tritt A."/>
            <person name="Barry K.W."/>
            <person name="Grigoriev I.V."/>
            <person name="Nagy L.G."/>
            <person name="Hibbett D."/>
            <person name="Henrissat B."/>
            <person name="Matheny P.B."/>
            <person name="Labbe J."/>
            <person name="Martin F.M."/>
        </authorList>
    </citation>
    <scope>NUCLEOTIDE SEQUENCE</scope>
    <source>
        <strain evidence="1">EC-137</strain>
    </source>
</reference>
<name>A0ACB8QNF1_9AGAM</name>